<keyword evidence="4" id="KW-1185">Reference proteome</keyword>
<keyword evidence="1" id="KW-0732">Signal</keyword>
<dbReference type="Pfam" id="PF18962">
    <property type="entry name" value="Por_Secre_tail"/>
    <property type="match status" value="1"/>
</dbReference>
<evidence type="ECO:0000256" key="1">
    <source>
        <dbReference type="ARBA" id="ARBA00022729"/>
    </source>
</evidence>
<protein>
    <submittedName>
        <fullName evidence="3">T9SS type A sorting domain-containing protein</fullName>
    </submittedName>
</protein>
<gene>
    <name evidence="3" type="ORF">H4K34_00815</name>
</gene>
<name>A0A7H0VFB4_9FLAO</name>
<organism evidence="3 4">
    <name type="scientific">Croceimicrobium hydrocarbonivorans</name>
    <dbReference type="NCBI Taxonomy" id="2761580"/>
    <lineage>
        <taxon>Bacteria</taxon>
        <taxon>Pseudomonadati</taxon>
        <taxon>Bacteroidota</taxon>
        <taxon>Flavobacteriia</taxon>
        <taxon>Flavobacteriales</taxon>
        <taxon>Owenweeksiaceae</taxon>
        <taxon>Croceimicrobium</taxon>
    </lineage>
</organism>
<accession>A0A7H0VFB4</accession>
<evidence type="ECO:0000313" key="3">
    <source>
        <dbReference type="EMBL" id="QNR24412.1"/>
    </source>
</evidence>
<dbReference type="AlphaFoldDB" id="A0A7H0VFB4"/>
<dbReference type="KEGG" id="chyd:H4K34_00815"/>
<proteinExistence type="predicted"/>
<dbReference type="Proteomes" id="UP000516305">
    <property type="component" value="Chromosome"/>
</dbReference>
<feature type="domain" description="Secretion system C-terminal sorting" evidence="2">
    <location>
        <begin position="229"/>
        <end position="292"/>
    </location>
</feature>
<dbReference type="InterPro" id="IPR026444">
    <property type="entry name" value="Secre_tail"/>
</dbReference>
<dbReference type="EMBL" id="CP060139">
    <property type="protein sequence ID" value="QNR24412.1"/>
    <property type="molecule type" value="Genomic_DNA"/>
</dbReference>
<evidence type="ECO:0000313" key="4">
    <source>
        <dbReference type="Proteomes" id="UP000516305"/>
    </source>
</evidence>
<reference evidence="3 4" key="1">
    <citation type="submission" date="2020-08" db="EMBL/GenBank/DDBJ databases">
        <title>Croceimicrobium hydrocarbonivorans gen. nov., sp. nov., a novel marine bacterium isolated from a bacterial consortium that degrades polyethylene terephthalate.</title>
        <authorList>
            <person name="Liu R."/>
        </authorList>
    </citation>
    <scope>NUCLEOTIDE SEQUENCE [LARGE SCALE GENOMIC DNA]</scope>
    <source>
        <strain evidence="3 4">A20-9</strain>
    </source>
</reference>
<evidence type="ECO:0000259" key="2">
    <source>
        <dbReference type="Pfam" id="PF18962"/>
    </source>
</evidence>
<sequence>MVRILLLGYFLFQFFEVQCQDFPSVGTKWHYTEQFAFSNRIDYFSIEAKKDTLFQGQNCIKLVKRHVPFCSGQGLQEFVYNSNDSVFYWSFDLNRFEILYDFNAVAGDSWLNTITDEYGDPDTLNITVDSISQISINGKMLKVQFVTYHMVEENRTYSIPSEIIEGIGDIRYLFNWSHWSEGSCDGNRPIGIRCFQDSSLGFYQFPNQSTCDYTNLSTEEIDLKEIQAYPNPLKNKLFLSKTSPELSYDLCLYDLRGNQLWSGKFLAHQKYIDTENWPHGALILNIQSAGQSNQVLLFK</sequence>
<dbReference type="RefSeq" id="WP_210758939.1">
    <property type="nucleotide sequence ID" value="NZ_CP060139.1"/>
</dbReference>